<dbReference type="AlphaFoldDB" id="A0A7R9AQD7"/>
<reference evidence="1" key="1">
    <citation type="submission" date="2020-11" db="EMBL/GenBank/DDBJ databases">
        <authorList>
            <person name="Tran Van P."/>
        </authorList>
    </citation>
    <scope>NUCLEOTIDE SEQUENCE</scope>
</reference>
<organism evidence="1">
    <name type="scientific">Timema shepardi</name>
    <name type="common">Walking stick</name>
    <dbReference type="NCBI Taxonomy" id="629360"/>
    <lineage>
        <taxon>Eukaryota</taxon>
        <taxon>Metazoa</taxon>
        <taxon>Ecdysozoa</taxon>
        <taxon>Arthropoda</taxon>
        <taxon>Hexapoda</taxon>
        <taxon>Insecta</taxon>
        <taxon>Pterygota</taxon>
        <taxon>Neoptera</taxon>
        <taxon>Polyneoptera</taxon>
        <taxon>Phasmatodea</taxon>
        <taxon>Timematodea</taxon>
        <taxon>Timematoidea</taxon>
        <taxon>Timematidae</taxon>
        <taxon>Timema</taxon>
    </lineage>
</organism>
<sequence length="85" mass="9031">MSHGGTRGTPKVGNSRGLVLTDSFKQVTHPGWIATLRLAHDLGATILSIVTDGSENMDCGAVQAVEGDWRGLCIWGEKIQGPTEQ</sequence>
<accession>A0A7R9AQD7</accession>
<gene>
    <name evidence="1" type="ORF">TSIB3V08_LOCUS2767</name>
</gene>
<name>A0A7R9AQD7_TIMSH</name>
<protein>
    <submittedName>
        <fullName evidence="1">Uncharacterized protein</fullName>
    </submittedName>
</protein>
<proteinExistence type="predicted"/>
<dbReference type="EMBL" id="OC000872">
    <property type="protein sequence ID" value="CAD7258533.1"/>
    <property type="molecule type" value="Genomic_DNA"/>
</dbReference>
<evidence type="ECO:0000313" key="1">
    <source>
        <dbReference type="EMBL" id="CAD7258533.1"/>
    </source>
</evidence>